<feature type="region of interest" description="Disordered" evidence="1">
    <location>
        <begin position="1"/>
        <end position="30"/>
    </location>
</feature>
<dbReference type="EMBL" id="BAABYW010000001">
    <property type="protein sequence ID" value="GAA6410504.1"/>
    <property type="molecule type" value="Genomic_DNA"/>
</dbReference>
<keyword evidence="3" id="KW-1185">Reference proteome</keyword>
<reference evidence="2 3" key="1">
    <citation type="submission" date="2024-04" db="EMBL/GenBank/DDBJ databases">
        <title>Defined microbial consortia suppress multidrug-resistant proinflammatory Enterobacteriaceae via ecological control.</title>
        <authorList>
            <person name="Furuichi M."/>
            <person name="Kawaguchi T."/>
            <person name="Pust M."/>
            <person name="Yasuma K."/>
            <person name="Plichta D."/>
            <person name="Hasegawa N."/>
            <person name="Ohya T."/>
            <person name="Bhattarai S."/>
            <person name="Sasajima S."/>
            <person name="Aoto Y."/>
            <person name="Tuganbaev T."/>
            <person name="Yaginuma M."/>
            <person name="Ueda M."/>
            <person name="Okahashi N."/>
            <person name="Amafuji K."/>
            <person name="Kiridooshi Y."/>
            <person name="Sugita K."/>
            <person name="Strazar M."/>
            <person name="Skelly A."/>
            <person name="Suda W."/>
            <person name="Hattori M."/>
            <person name="Nakamoto N."/>
            <person name="Caballero S."/>
            <person name="Norman J."/>
            <person name="Olle B."/>
            <person name="Tanoue T."/>
            <person name="Arita M."/>
            <person name="Bucci V."/>
            <person name="Atarashi K."/>
            <person name="Xavier R."/>
            <person name="Honda K."/>
        </authorList>
    </citation>
    <scope>NUCLEOTIDE SEQUENCE [LARGE SCALE GENOMIC DNA]</scope>
    <source>
        <strain evidence="3">k04-0078-D8-1</strain>
    </source>
</reference>
<feature type="compositionally biased region" description="Basic and acidic residues" evidence="1">
    <location>
        <begin position="1"/>
        <end position="16"/>
    </location>
</feature>
<name>A0ABQ0BGB3_9FIRM</name>
<accession>A0ABQ0BGB3</accession>
<evidence type="ECO:0000256" key="1">
    <source>
        <dbReference type="SAM" id="MobiDB-lite"/>
    </source>
</evidence>
<dbReference type="Proteomes" id="UP001600943">
    <property type="component" value="Unassembled WGS sequence"/>
</dbReference>
<protein>
    <submittedName>
        <fullName evidence="2">Uncharacterized protein</fullName>
    </submittedName>
</protein>
<evidence type="ECO:0000313" key="2">
    <source>
        <dbReference type="EMBL" id="GAA6410504.1"/>
    </source>
</evidence>
<gene>
    <name evidence="2" type="ORF">K040078D81_46210</name>
</gene>
<evidence type="ECO:0000313" key="3">
    <source>
        <dbReference type="Proteomes" id="UP001600943"/>
    </source>
</evidence>
<organism evidence="2 3">
    <name type="scientific">Blautia hominis</name>
    <dbReference type="NCBI Taxonomy" id="2025493"/>
    <lineage>
        <taxon>Bacteria</taxon>
        <taxon>Bacillati</taxon>
        <taxon>Bacillota</taxon>
        <taxon>Clostridia</taxon>
        <taxon>Lachnospirales</taxon>
        <taxon>Lachnospiraceae</taxon>
        <taxon>Blautia</taxon>
    </lineage>
</organism>
<proteinExistence type="predicted"/>
<sequence length="150" mass="16808">MHENSHDCTHGHEQHTHSHSHEHHEHTTVSLHKDHMVIHLNAYEQDAASVVSLEWNTCGDVRQTELLVKQFFKKIARDITEHNGIIGHIKASMETNEVIMISLTDTDAMKKAAQSPTISIHAVVIALCIEKDTLTHLVESAVDSSPLFSI</sequence>
<comment type="caution">
    <text evidence="2">The sequence shown here is derived from an EMBL/GenBank/DDBJ whole genome shotgun (WGS) entry which is preliminary data.</text>
</comment>
<dbReference type="RefSeq" id="WP_095175476.1">
    <property type="nucleotide sequence ID" value="NZ_BAABYW010000001.1"/>
</dbReference>